<dbReference type="SUPFAM" id="SSF51703">
    <property type="entry name" value="Cobalamin (vitamin B12)-dependent enzymes"/>
    <property type="match status" value="1"/>
</dbReference>
<reference evidence="4" key="1">
    <citation type="submission" date="2020-02" db="EMBL/GenBank/DDBJ databases">
        <authorList>
            <person name="Meier V. D."/>
        </authorList>
    </citation>
    <scope>NUCLEOTIDE SEQUENCE</scope>
    <source>
        <strain evidence="4">AVDCRST_MAG49</strain>
    </source>
</reference>
<feature type="compositionally biased region" description="Low complexity" evidence="2">
    <location>
        <begin position="16"/>
        <end position="26"/>
    </location>
</feature>
<evidence type="ECO:0000256" key="1">
    <source>
        <dbReference type="ARBA" id="ARBA00023235"/>
    </source>
</evidence>
<organism evidence="4">
    <name type="scientific">uncultured Thermomicrobiales bacterium</name>
    <dbReference type="NCBI Taxonomy" id="1645740"/>
    <lineage>
        <taxon>Bacteria</taxon>
        <taxon>Pseudomonadati</taxon>
        <taxon>Thermomicrobiota</taxon>
        <taxon>Thermomicrobia</taxon>
        <taxon>Thermomicrobiales</taxon>
        <taxon>environmental samples</taxon>
    </lineage>
</organism>
<sequence>MPDLSPSAAEPTTLGAAAPETPPVATEPRRGDRVVTDSGVEVKPVYRADDAPPAEPDPGRFPYTRGVYPTMYRGRRWTMRQYAGFASADESNRRFRLLLARGQTGLSVAFDLPTQLGLDADDPRAVGEVGRVGVSISTLADMRRLFAGIDLAAVTTSMTINAPAAILLLLYQLVAEEQGVDPARLGGTIQNDILKEYAARGTYIYPPRPSMRLVVDTFAYCRDELPAWNTISVSGYHIREAGSSAAQEVGFTVANGLAYLEAATAAGLAVDDVAPRMSFFFAIHSNLLEEVAKLRAARRLWARLVRERFAPRDPRSEMLRFHSQTGGVTLTAQQPLNNVVRVAYQALAAVLGGTQSLHANGYDEALALPTEEAATLALRTQQILADETGVAATADPLAGAYAVEALTDAVEAAAREWLERVEAQGGAVAAVERNFVQAAIAETAYRKELAREQGDEVVVGVNRYADDGDGQGARVPIQRIDRVAVARQVERVATFKASQDCARIADVLGEVEGAARGDANLLPPMKTALAAGATVGQVAGALRRVFGEHRATG</sequence>
<dbReference type="GO" id="GO:0031419">
    <property type="term" value="F:cobalamin binding"/>
    <property type="evidence" value="ECO:0007669"/>
    <property type="project" value="InterPro"/>
</dbReference>
<dbReference type="PANTHER" id="PTHR48101:SF1">
    <property type="entry name" value="METHYLMALONYL-COA MUTASE, LARGE SUBUNIT"/>
    <property type="match status" value="1"/>
</dbReference>
<dbReference type="GO" id="GO:0004494">
    <property type="term" value="F:methylmalonyl-CoA mutase activity"/>
    <property type="evidence" value="ECO:0007669"/>
    <property type="project" value="UniProtKB-EC"/>
</dbReference>
<feature type="domain" description="Methylmalonyl-CoA mutase alpha/beta chain catalytic" evidence="3">
    <location>
        <begin position="36"/>
        <end position="548"/>
    </location>
</feature>
<protein>
    <submittedName>
        <fullName evidence="4">Methylmalonyl-CoA mutase</fullName>
        <ecNumber evidence="4">5.4.99.2</ecNumber>
    </submittedName>
</protein>
<dbReference type="EMBL" id="CADCWG010000021">
    <property type="protein sequence ID" value="CAA9536643.1"/>
    <property type="molecule type" value="Genomic_DNA"/>
</dbReference>
<feature type="region of interest" description="Disordered" evidence="2">
    <location>
        <begin position="1"/>
        <end position="62"/>
    </location>
</feature>
<evidence type="ECO:0000313" key="4">
    <source>
        <dbReference type="EMBL" id="CAA9536643.1"/>
    </source>
</evidence>
<dbReference type="AlphaFoldDB" id="A0A6J4U2U6"/>
<accession>A0A6J4U2U6</accession>
<dbReference type="NCBIfam" id="TIGR00641">
    <property type="entry name" value="acid_CoA_mut_N"/>
    <property type="match status" value="1"/>
</dbReference>
<dbReference type="PANTHER" id="PTHR48101">
    <property type="entry name" value="METHYLMALONYL-COA MUTASE, MITOCHONDRIAL-RELATED"/>
    <property type="match status" value="1"/>
</dbReference>
<proteinExistence type="predicted"/>
<gene>
    <name evidence="4" type="ORF">AVDCRST_MAG49-300</name>
</gene>
<dbReference type="EC" id="5.4.99.2" evidence="4"/>
<dbReference type="InterPro" id="IPR016176">
    <property type="entry name" value="Cbl-dep_enz_cat"/>
</dbReference>
<name>A0A6J4U2U6_9BACT</name>
<dbReference type="Pfam" id="PF01642">
    <property type="entry name" value="MM_CoA_mutase"/>
    <property type="match status" value="1"/>
</dbReference>
<dbReference type="InterPro" id="IPR006099">
    <property type="entry name" value="MeMalonylCoA_mutase_a/b_cat"/>
</dbReference>
<evidence type="ECO:0000256" key="2">
    <source>
        <dbReference type="SAM" id="MobiDB-lite"/>
    </source>
</evidence>
<dbReference type="InterPro" id="IPR006098">
    <property type="entry name" value="MMCoA_mutase_a_cat"/>
</dbReference>
<dbReference type="Gene3D" id="3.20.20.240">
    <property type="entry name" value="Methylmalonyl-CoA mutase"/>
    <property type="match status" value="1"/>
</dbReference>
<keyword evidence="1 4" id="KW-0413">Isomerase</keyword>
<evidence type="ECO:0000259" key="3">
    <source>
        <dbReference type="Pfam" id="PF01642"/>
    </source>
</evidence>